<dbReference type="Proteomes" id="UP001381693">
    <property type="component" value="Unassembled WGS sequence"/>
</dbReference>
<organism evidence="2 3">
    <name type="scientific">Halocaridina rubra</name>
    <name type="common">Hawaiian red shrimp</name>
    <dbReference type="NCBI Taxonomy" id="373956"/>
    <lineage>
        <taxon>Eukaryota</taxon>
        <taxon>Metazoa</taxon>
        <taxon>Ecdysozoa</taxon>
        <taxon>Arthropoda</taxon>
        <taxon>Crustacea</taxon>
        <taxon>Multicrustacea</taxon>
        <taxon>Malacostraca</taxon>
        <taxon>Eumalacostraca</taxon>
        <taxon>Eucarida</taxon>
        <taxon>Decapoda</taxon>
        <taxon>Pleocyemata</taxon>
        <taxon>Caridea</taxon>
        <taxon>Atyoidea</taxon>
        <taxon>Atyidae</taxon>
        <taxon>Halocaridina</taxon>
    </lineage>
</organism>
<dbReference type="AlphaFoldDB" id="A0AAN8WR90"/>
<reference evidence="2 3" key="1">
    <citation type="submission" date="2023-11" db="EMBL/GenBank/DDBJ databases">
        <title>Halocaridina rubra genome assembly.</title>
        <authorList>
            <person name="Smith C."/>
        </authorList>
    </citation>
    <scope>NUCLEOTIDE SEQUENCE [LARGE SCALE GENOMIC DNA]</scope>
    <source>
        <strain evidence="2">EP-1</strain>
        <tissue evidence="2">Whole</tissue>
    </source>
</reference>
<sequence length="95" mass="10549">MIPNRIHDVRLSFSLPYGNHLFHFSFAATSIAGLVSWRAASLPQCRGQITSARRPHLTYTELDLIARSLEDTVAQAVASSTLKRQPLNVSAIRMT</sequence>
<name>A0AAN8WR90_HALRR</name>
<protein>
    <submittedName>
        <fullName evidence="2">Uncharacterized protein</fullName>
    </submittedName>
</protein>
<evidence type="ECO:0000313" key="2">
    <source>
        <dbReference type="EMBL" id="KAK7068786.1"/>
    </source>
</evidence>
<gene>
    <name evidence="2" type="ORF">SK128_025809</name>
</gene>
<keyword evidence="1" id="KW-1133">Transmembrane helix</keyword>
<evidence type="ECO:0000256" key="1">
    <source>
        <dbReference type="SAM" id="Phobius"/>
    </source>
</evidence>
<evidence type="ECO:0000313" key="3">
    <source>
        <dbReference type="Proteomes" id="UP001381693"/>
    </source>
</evidence>
<keyword evidence="3" id="KW-1185">Reference proteome</keyword>
<keyword evidence="1" id="KW-0812">Transmembrane</keyword>
<feature type="transmembrane region" description="Helical" evidence="1">
    <location>
        <begin position="20"/>
        <end position="40"/>
    </location>
</feature>
<dbReference type="EMBL" id="JAXCGZ010017122">
    <property type="protein sequence ID" value="KAK7068786.1"/>
    <property type="molecule type" value="Genomic_DNA"/>
</dbReference>
<keyword evidence="1" id="KW-0472">Membrane</keyword>
<proteinExistence type="predicted"/>
<accession>A0AAN8WR90</accession>
<comment type="caution">
    <text evidence="2">The sequence shown here is derived from an EMBL/GenBank/DDBJ whole genome shotgun (WGS) entry which is preliminary data.</text>
</comment>